<dbReference type="EMBL" id="LS991952">
    <property type="protein sequence ID" value="SYV94158.1"/>
    <property type="molecule type" value="Genomic_DNA"/>
</dbReference>
<feature type="compositionally biased region" description="Low complexity" evidence="1">
    <location>
        <begin position="71"/>
        <end position="89"/>
    </location>
</feature>
<dbReference type="InterPro" id="IPR008692">
    <property type="entry name" value="Hemogglutn_Mycoplasma"/>
</dbReference>
<dbReference type="Pfam" id="PF05692">
    <property type="entry name" value="Myco_haema"/>
    <property type="match status" value="1"/>
</dbReference>
<organism evidence="3 4">
    <name type="scientific">Mycoplasmoides gallisepticum</name>
    <name type="common">Mycoplasma gallisepticum</name>
    <dbReference type="NCBI Taxonomy" id="2096"/>
    <lineage>
        <taxon>Bacteria</taxon>
        <taxon>Bacillati</taxon>
        <taxon>Mycoplasmatota</taxon>
        <taxon>Mycoplasmoidales</taxon>
        <taxon>Mycoplasmoidaceae</taxon>
        <taxon>Mycoplasmoides</taxon>
    </lineage>
</organism>
<evidence type="ECO:0000313" key="4">
    <source>
        <dbReference type="Proteomes" id="UP000260136"/>
    </source>
</evidence>
<feature type="non-terminal residue" evidence="3">
    <location>
        <position position="192"/>
    </location>
</feature>
<evidence type="ECO:0000259" key="2">
    <source>
        <dbReference type="Pfam" id="PF05692"/>
    </source>
</evidence>
<gene>
    <name evidence="3" type="ORF">NCTC10115_00470</name>
</gene>
<dbReference type="Proteomes" id="UP000260136">
    <property type="component" value="Chromosome"/>
</dbReference>
<dbReference type="AlphaFoldDB" id="A0A3B0PAI1"/>
<sequence length="192" mass="20884">MSWIYSLAGEGTKYTLSFEYYGPDTTFLYFPYKLVKQADSNSVALQYSLNKASPKLINFQPVRTEPANADSTTNETTTTGSSESRSSSEVLVADEAATSNNEMNPTPTVDSINIAKVTLTGLAFGQNTIEFSVPTDQTNKVAPMIGNMFISSNSESQEKIYNQIFGNTSNLSTDSRSVTVDLLKGYSLASGW</sequence>
<feature type="domain" description="Haemagglutinin Mycoplasma" evidence="2">
    <location>
        <begin position="2"/>
        <end position="192"/>
    </location>
</feature>
<protein>
    <submittedName>
        <fullName evidence="3">Mycoplasma haemagglutinin</fullName>
    </submittedName>
</protein>
<feature type="region of interest" description="Disordered" evidence="1">
    <location>
        <begin position="60"/>
        <end position="89"/>
    </location>
</feature>
<accession>A0A3B0PAI1</accession>
<name>A0A3B0PAI1_MYCGL</name>
<proteinExistence type="predicted"/>
<reference evidence="4" key="1">
    <citation type="submission" date="2018-06" db="EMBL/GenBank/DDBJ databases">
        <authorList>
            <consortium name="Pathogen Informatics"/>
        </authorList>
    </citation>
    <scope>NUCLEOTIDE SEQUENCE [LARGE SCALE GENOMIC DNA]</scope>
    <source>
        <strain evidence="4">NCTC10115</strain>
    </source>
</reference>
<evidence type="ECO:0000256" key="1">
    <source>
        <dbReference type="SAM" id="MobiDB-lite"/>
    </source>
</evidence>
<evidence type="ECO:0000313" key="3">
    <source>
        <dbReference type="EMBL" id="SYV94158.1"/>
    </source>
</evidence>